<dbReference type="PANTHER" id="PTHR38445">
    <property type="entry name" value="HTH-TYPE TRANSCRIPTIONAL REPRESSOR YTRA"/>
    <property type="match status" value="1"/>
</dbReference>
<evidence type="ECO:0000256" key="2">
    <source>
        <dbReference type="ARBA" id="ARBA00023125"/>
    </source>
</evidence>
<dbReference type="Proteomes" id="UP000295543">
    <property type="component" value="Unassembled WGS sequence"/>
</dbReference>
<evidence type="ECO:0000256" key="3">
    <source>
        <dbReference type="ARBA" id="ARBA00023163"/>
    </source>
</evidence>
<dbReference type="GO" id="GO:0003700">
    <property type="term" value="F:DNA-binding transcription factor activity"/>
    <property type="evidence" value="ECO:0007669"/>
    <property type="project" value="InterPro"/>
</dbReference>
<reference evidence="5 6" key="1">
    <citation type="submission" date="2019-03" db="EMBL/GenBank/DDBJ databases">
        <title>Luteimonas zhaokaii sp.nov., isolated from the rectal contents of Plateau pika in Yushu, Qinghai Province, China.</title>
        <authorList>
            <person name="Zhang G."/>
        </authorList>
    </citation>
    <scope>NUCLEOTIDE SEQUENCE [LARGE SCALE GENOMIC DNA]</scope>
    <source>
        <strain evidence="5 6">THG-MD21</strain>
    </source>
</reference>
<keyword evidence="6" id="KW-1185">Reference proteome</keyword>
<evidence type="ECO:0000313" key="6">
    <source>
        <dbReference type="Proteomes" id="UP000295543"/>
    </source>
</evidence>
<accession>A0A4R5U5X6</accession>
<dbReference type="GO" id="GO:0003677">
    <property type="term" value="F:DNA binding"/>
    <property type="evidence" value="ECO:0007669"/>
    <property type="project" value="UniProtKB-KW"/>
</dbReference>
<dbReference type="RefSeq" id="WP_133394418.1">
    <property type="nucleotide sequence ID" value="NZ_SMTG01000006.1"/>
</dbReference>
<dbReference type="EMBL" id="SMTG01000006">
    <property type="protein sequence ID" value="TDK29445.1"/>
    <property type="molecule type" value="Genomic_DNA"/>
</dbReference>
<dbReference type="SUPFAM" id="SSF46785">
    <property type="entry name" value="Winged helix' DNA-binding domain"/>
    <property type="match status" value="1"/>
</dbReference>
<evidence type="ECO:0000313" key="5">
    <source>
        <dbReference type="EMBL" id="TDK29445.1"/>
    </source>
</evidence>
<dbReference type="InterPro" id="IPR036390">
    <property type="entry name" value="WH_DNA-bd_sf"/>
</dbReference>
<feature type="domain" description="HTH gntR-type" evidence="4">
    <location>
        <begin position="14"/>
        <end position="82"/>
    </location>
</feature>
<dbReference type="SMART" id="SM00345">
    <property type="entry name" value="HTH_GNTR"/>
    <property type="match status" value="1"/>
</dbReference>
<protein>
    <submittedName>
        <fullName evidence="5">GntR family transcriptional regulator</fullName>
    </submittedName>
</protein>
<dbReference type="Gene3D" id="1.10.10.10">
    <property type="entry name" value="Winged helix-like DNA-binding domain superfamily/Winged helix DNA-binding domain"/>
    <property type="match status" value="1"/>
</dbReference>
<dbReference type="Pfam" id="PF00392">
    <property type="entry name" value="GntR"/>
    <property type="match status" value="1"/>
</dbReference>
<proteinExistence type="predicted"/>
<dbReference type="InterPro" id="IPR036388">
    <property type="entry name" value="WH-like_DNA-bd_sf"/>
</dbReference>
<sequence>MDASLLSIQPNAPEPLYRQITGQIRRLVAGGQLRAGQALPSVREVAGLHAINPMTVSKAYSQLEAEGLLVRLRGKGMVVADLATPPDLVARWALVDPALDALARHARELELPADALLDRLKTRLKEDLP</sequence>
<organism evidence="5 6">
    <name type="scientific">Luteimonas terrae</name>
    <dbReference type="NCBI Taxonomy" id="1530191"/>
    <lineage>
        <taxon>Bacteria</taxon>
        <taxon>Pseudomonadati</taxon>
        <taxon>Pseudomonadota</taxon>
        <taxon>Gammaproteobacteria</taxon>
        <taxon>Lysobacterales</taxon>
        <taxon>Lysobacteraceae</taxon>
        <taxon>Luteimonas</taxon>
    </lineage>
</organism>
<keyword evidence="2" id="KW-0238">DNA-binding</keyword>
<keyword evidence="1" id="KW-0805">Transcription regulation</keyword>
<name>A0A4R5U5X6_9GAMM</name>
<gene>
    <name evidence="5" type="ORF">E2F49_13785</name>
</gene>
<keyword evidence="3" id="KW-0804">Transcription</keyword>
<dbReference type="CDD" id="cd07377">
    <property type="entry name" value="WHTH_GntR"/>
    <property type="match status" value="1"/>
</dbReference>
<dbReference type="InterPro" id="IPR000524">
    <property type="entry name" value="Tscrpt_reg_HTH_GntR"/>
</dbReference>
<comment type="caution">
    <text evidence="5">The sequence shown here is derived from an EMBL/GenBank/DDBJ whole genome shotgun (WGS) entry which is preliminary data.</text>
</comment>
<dbReference type="AlphaFoldDB" id="A0A4R5U5X6"/>
<dbReference type="OrthoDB" id="9804020at2"/>
<dbReference type="PROSITE" id="PS50949">
    <property type="entry name" value="HTH_GNTR"/>
    <property type="match status" value="1"/>
</dbReference>
<evidence type="ECO:0000256" key="1">
    <source>
        <dbReference type="ARBA" id="ARBA00023015"/>
    </source>
</evidence>
<evidence type="ECO:0000259" key="4">
    <source>
        <dbReference type="PROSITE" id="PS50949"/>
    </source>
</evidence>
<dbReference type="PANTHER" id="PTHR38445:SF7">
    <property type="entry name" value="GNTR-FAMILY TRANSCRIPTIONAL REGULATOR"/>
    <property type="match status" value="1"/>
</dbReference>